<evidence type="ECO:0000313" key="2">
    <source>
        <dbReference type="EMBL" id="SDQ24045.1"/>
    </source>
</evidence>
<dbReference type="RefSeq" id="WP_092521289.1">
    <property type="nucleotide sequence ID" value="NZ_FNKO01000001.1"/>
</dbReference>
<dbReference type="AlphaFoldDB" id="A0A1H0Z9C4"/>
<protein>
    <submittedName>
        <fullName evidence="2">Hopene-associated glycosyltransferase HpnB</fullName>
    </submittedName>
</protein>
<keyword evidence="3" id="KW-1185">Reference proteome</keyword>
<dbReference type="InterPro" id="IPR029044">
    <property type="entry name" value="Nucleotide-diphossugar_trans"/>
</dbReference>
<dbReference type="Proteomes" id="UP000199301">
    <property type="component" value="Unassembled WGS sequence"/>
</dbReference>
<dbReference type="SUPFAM" id="SSF53448">
    <property type="entry name" value="Nucleotide-diphospho-sugar transferases"/>
    <property type="match status" value="1"/>
</dbReference>
<dbReference type="PANTHER" id="PTHR43646:SF3">
    <property type="entry name" value="SLR1566 PROTEIN"/>
    <property type="match status" value="1"/>
</dbReference>
<accession>A0A1H0Z9C4</accession>
<feature type="transmembrane region" description="Helical" evidence="1">
    <location>
        <begin position="316"/>
        <end position="337"/>
    </location>
</feature>
<dbReference type="OrthoDB" id="9806525at2"/>
<keyword evidence="1" id="KW-1133">Transmembrane helix</keyword>
<keyword evidence="2" id="KW-0808">Transferase</keyword>
<name>A0A1H0Z9C4_9ACTN</name>
<evidence type="ECO:0000313" key="3">
    <source>
        <dbReference type="Proteomes" id="UP000199301"/>
    </source>
</evidence>
<dbReference type="InterPro" id="IPR017832">
    <property type="entry name" value="Glyco_trans_2_hopen-assoc_HpnB"/>
</dbReference>
<sequence>MIGWEIAGGVVLTVWLWLLTCRGRFWSTAPRLPGGTEPDHWPSVAVVIPARREADVLPRTLPSVLAQHYPGRARVILVDDGSDDGTGELAESLARAPGAELPLTVTSPGAPPPGWTGKTRALAHGVVEAGRVDRLLFTDADIAHAPGSLTELVRACESGYDLVSQMAVLRTGSRWERLIVPAFVYFFAMLFPFRLVNRTAHRTAAAAGGCVLLRRATLERAGGLSAIRGALIDDVALARLVKRAGGAVWLGLAGKVRSVRCYPRLRDLWHMISRSAYTQLRHSPTLLAATVLGLALVFLGPPAVTIAGLTGGGPAALLLGVAAWAIMAGTFAPMLGYYGQPRAAAPLLPATAALYLLMTLDSARRHRYGHGTSWKGRTYPAARSSAREPDSSE</sequence>
<feature type="transmembrane region" description="Helical" evidence="1">
    <location>
        <begin position="286"/>
        <end position="309"/>
    </location>
</feature>
<reference evidence="3" key="1">
    <citation type="submission" date="2016-10" db="EMBL/GenBank/DDBJ databases">
        <authorList>
            <person name="Varghese N."/>
            <person name="Submissions S."/>
        </authorList>
    </citation>
    <scope>NUCLEOTIDE SEQUENCE [LARGE SCALE GENOMIC DNA]</scope>
    <source>
        <strain evidence="3">DSM 45459</strain>
    </source>
</reference>
<organism evidence="2 3">
    <name type="scientific">Actinopolyspora saharensis</name>
    <dbReference type="NCBI Taxonomy" id="995062"/>
    <lineage>
        <taxon>Bacteria</taxon>
        <taxon>Bacillati</taxon>
        <taxon>Actinomycetota</taxon>
        <taxon>Actinomycetes</taxon>
        <taxon>Actinopolysporales</taxon>
        <taxon>Actinopolysporaceae</taxon>
        <taxon>Actinopolyspora</taxon>
    </lineage>
</organism>
<dbReference type="NCBIfam" id="TIGR03469">
    <property type="entry name" value="HpnB"/>
    <property type="match status" value="1"/>
</dbReference>
<feature type="transmembrane region" description="Helical" evidence="1">
    <location>
        <begin position="178"/>
        <end position="196"/>
    </location>
</feature>
<dbReference type="STRING" id="995062.SAMN04489718_0918"/>
<dbReference type="EMBL" id="FNKO01000001">
    <property type="protein sequence ID" value="SDQ24045.1"/>
    <property type="molecule type" value="Genomic_DNA"/>
</dbReference>
<dbReference type="Gene3D" id="3.90.550.10">
    <property type="entry name" value="Spore Coat Polysaccharide Biosynthesis Protein SpsA, Chain A"/>
    <property type="match status" value="1"/>
</dbReference>
<evidence type="ECO:0000256" key="1">
    <source>
        <dbReference type="SAM" id="Phobius"/>
    </source>
</evidence>
<dbReference type="GO" id="GO:0016740">
    <property type="term" value="F:transferase activity"/>
    <property type="evidence" value="ECO:0007669"/>
    <property type="project" value="UniProtKB-KW"/>
</dbReference>
<proteinExistence type="predicted"/>
<dbReference type="Pfam" id="PF13641">
    <property type="entry name" value="Glyco_tranf_2_3"/>
    <property type="match status" value="1"/>
</dbReference>
<keyword evidence="1" id="KW-0472">Membrane</keyword>
<keyword evidence="1" id="KW-0812">Transmembrane</keyword>
<gene>
    <name evidence="2" type="ORF">SAMN04489718_0918</name>
</gene>
<dbReference type="PANTHER" id="PTHR43646">
    <property type="entry name" value="GLYCOSYLTRANSFERASE"/>
    <property type="match status" value="1"/>
</dbReference>